<name>A0ABV8KDD4_9BACL</name>
<feature type="transmembrane region" description="Helical" evidence="1">
    <location>
        <begin position="482"/>
        <end position="502"/>
    </location>
</feature>
<sequence length="540" mass="59584">MNRSRILFHMMKADFLERTRRYSFLITVLASVFIVYKFIPSSSDSYLSLSIDDVRGMYDSAWVGSAVAVLASMLLSLPAFYLVKDAVERDTRTGVGQILASTPMTRLLYTVGKMWSSFVLLLTIVSVLIVSALAMQLLRGEVRSVNALELLLPFLYAAVPTMALVAALAILFESVPLLRKGLGNFVYFMVWIGLLRMSTSATRPLADMMGISPVLNDMSAEANAVAGKAGSEAHVFGFTPVKNELVTYDWQGVDWTFAMFAERYIWLLVAIGIAALASLFFHRFDEAKYAPKRSRGRSKKRAKRLQAEREELALQAKTTGESGMRIKLTPYAGGTASGRKLFRTFAMELRLMLKGLRVWWYGIALLFIVLGVSLPYEAVVEIIVPLTFVWPALIWSVMGTGEAQHRTQQLIFTAANPIRNQFLALALAGIVVSFLCGFGALVHFLFVGAWDNALALLAGELFIPGLALALGIWSGSAKLFQVVYLLIWYVGPLNKLSGLDFLGTTRQALDQGMAWYVLAAAVVLFAVAAAGRLRQFRGSR</sequence>
<reference evidence="3" key="1">
    <citation type="journal article" date="2019" name="Int. J. Syst. Evol. Microbiol.">
        <title>The Global Catalogue of Microorganisms (GCM) 10K type strain sequencing project: providing services to taxonomists for standard genome sequencing and annotation.</title>
        <authorList>
            <consortium name="The Broad Institute Genomics Platform"/>
            <consortium name="The Broad Institute Genome Sequencing Center for Infectious Disease"/>
            <person name="Wu L."/>
            <person name="Ma J."/>
        </authorList>
    </citation>
    <scope>NUCLEOTIDE SEQUENCE [LARGE SCALE GENOMIC DNA]</scope>
    <source>
        <strain evidence="3">IBRC-M 10987</strain>
    </source>
</reference>
<dbReference type="Proteomes" id="UP001595715">
    <property type="component" value="Unassembled WGS sequence"/>
</dbReference>
<keyword evidence="1" id="KW-0812">Transmembrane</keyword>
<comment type="caution">
    <text evidence="2">The sequence shown here is derived from an EMBL/GenBank/DDBJ whole genome shotgun (WGS) entry which is preliminary data.</text>
</comment>
<protein>
    <recommendedName>
        <fullName evidence="4">ABC transporter permease</fullName>
    </recommendedName>
</protein>
<feature type="transmembrane region" description="Helical" evidence="1">
    <location>
        <begin position="358"/>
        <end position="376"/>
    </location>
</feature>
<feature type="transmembrane region" description="Helical" evidence="1">
    <location>
        <begin position="422"/>
        <end position="447"/>
    </location>
</feature>
<proteinExistence type="predicted"/>
<keyword evidence="1" id="KW-0472">Membrane</keyword>
<dbReference type="EMBL" id="JBHSAM010000036">
    <property type="protein sequence ID" value="MFC4104076.1"/>
    <property type="molecule type" value="Genomic_DNA"/>
</dbReference>
<dbReference type="RefSeq" id="WP_377722616.1">
    <property type="nucleotide sequence ID" value="NZ_JBHSAM010000036.1"/>
</dbReference>
<feature type="transmembrane region" description="Helical" evidence="1">
    <location>
        <begin position="514"/>
        <end position="533"/>
    </location>
</feature>
<gene>
    <name evidence="2" type="ORF">ACFOZ8_31100</name>
</gene>
<evidence type="ECO:0000313" key="2">
    <source>
        <dbReference type="EMBL" id="MFC4104076.1"/>
    </source>
</evidence>
<feature type="transmembrane region" description="Helical" evidence="1">
    <location>
        <begin position="60"/>
        <end position="83"/>
    </location>
</feature>
<evidence type="ECO:0008006" key="4">
    <source>
        <dbReference type="Google" id="ProtNLM"/>
    </source>
</evidence>
<feature type="transmembrane region" description="Helical" evidence="1">
    <location>
        <begin position="150"/>
        <end position="172"/>
    </location>
</feature>
<organism evidence="2 3">
    <name type="scientific">Paenibacillus xanthanilyticus</name>
    <dbReference type="NCBI Taxonomy" id="1783531"/>
    <lineage>
        <taxon>Bacteria</taxon>
        <taxon>Bacillati</taxon>
        <taxon>Bacillota</taxon>
        <taxon>Bacilli</taxon>
        <taxon>Bacillales</taxon>
        <taxon>Paenibacillaceae</taxon>
        <taxon>Paenibacillus</taxon>
    </lineage>
</organism>
<feature type="transmembrane region" description="Helical" evidence="1">
    <location>
        <begin position="114"/>
        <end position="138"/>
    </location>
</feature>
<keyword evidence="3" id="KW-1185">Reference proteome</keyword>
<keyword evidence="1" id="KW-1133">Transmembrane helix</keyword>
<feature type="transmembrane region" description="Helical" evidence="1">
    <location>
        <begin position="453"/>
        <end position="475"/>
    </location>
</feature>
<feature type="transmembrane region" description="Helical" evidence="1">
    <location>
        <begin position="21"/>
        <end position="40"/>
    </location>
</feature>
<feature type="transmembrane region" description="Helical" evidence="1">
    <location>
        <begin position="382"/>
        <end position="401"/>
    </location>
</feature>
<feature type="transmembrane region" description="Helical" evidence="1">
    <location>
        <begin position="264"/>
        <end position="284"/>
    </location>
</feature>
<feature type="transmembrane region" description="Helical" evidence="1">
    <location>
        <begin position="184"/>
        <end position="206"/>
    </location>
</feature>
<accession>A0ABV8KDD4</accession>
<evidence type="ECO:0000256" key="1">
    <source>
        <dbReference type="SAM" id="Phobius"/>
    </source>
</evidence>
<evidence type="ECO:0000313" key="3">
    <source>
        <dbReference type="Proteomes" id="UP001595715"/>
    </source>
</evidence>